<proteinExistence type="predicted"/>
<feature type="signal peptide" evidence="1">
    <location>
        <begin position="1"/>
        <end position="24"/>
    </location>
</feature>
<evidence type="ECO:0000313" key="3">
    <source>
        <dbReference type="EMBL" id="MDW4826506.1"/>
    </source>
</evidence>
<comment type="caution">
    <text evidence="2">The sequence shown here is derived from an EMBL/GenBank/DDBJ whole genome shotgun (WGS) entry which is preliminary data.</text>
</comment>
<evidence type="ECO:0000313" key="4">
    <source>
        <dbReference type="Proteomes" id="UP001259340"/>
    </source>
</evidence>
<evidence type="ECO:0000313" key="5">
    <source>
        <dbReference type="Proteomes" id="UP001271263"/>
    </source>
</evidence>
<dbReference type="RefSeq" id="WP_310655508.1">
    <property type="nucleotide sequence ID" value="NZ_JAPMLA010000020.1"/>
</dbReference>
<dbReference type="GO" id="GO:0015562">
    <property type="term" value="F:efflux transmembrane transporter activity"/>
    <property type="evidence" value="ECO:0007669"/>
    <property type="project" value="InterPro"/>
</dbReference>
<feature type="chain" id="PRO_5043600257" evidence="1">
    <location>
        <begin position="25"/>
        <end position="443"/>
    </location>
</feature>
<reference evidence="2" key="2">
    <citation type="submission" date="2022-11" db="EMBL/GenBank/DDBJ databases">
        <title>Prophages regulate Shewanella fidelis motility and biofilm formation: implications for gut colonization dynamics in Ciona robusta.</title>
        <authorList>
            <person name="Natarajan O."/>
            <person name="Gibboney S.L."/>
            <person name="Young M.N."/>
            <person name="Lim S.J."/>
            <person name="Pluta N."/>
            <person name="Atkinson C.G.F."/>
            <person name="Leigh B.A."/>
            <person name="Liberti A."/>
            <person name="Kees E."/>
            <person name="Breitbart M."/>
            <person name="Gralnick J."/>
            <person name="Dishaw L.J."/>
        </authorList>
    </citation>
    <scope>NUCLEOTIDE SEQUENCE</scope>
    <source>
        <strain evidence="2">3313</strain>
    </source>
</reference>
<evidence type="ECO:0000256" key="1">
    <source>
        <dbReference type="SAM" id="SignalP"/>
    </source>
</evidence>
<dbReference type="EMBL" id="JAPMLE010000001">
    <property type="protein sequence ID" value="MDR8525272.1"/>
    <property type="molecule type" value="Genomic_DNA"/>
</dbReference>
<dbReference type="EMBL" id="JAPMLD010000018">
    <property type="protein sequence ID" value="MDW4826506.1"/>
    <property type="molecule type" value="Genomic_DNA"/>
</dbReference>
<reference evidence="3 5" key="1">
    <citation type="journal article" date="2022" name="bioRxiv">
        <title>Prophages regulate Shewanella fidelis 3313 motility and biofilm formation: implications for gut colonization dynamics in Ciona robusta.</title>
        <authorList>
            <person name="Natarajan O."/>
            <person name="Gibboney S.L."/>
            <person name="Young M.N."/>
            <person name="Lim S.J."/>
            <person name="Pluta N."/>
            <person name="Atkinson C.G."/>
            <person name="Leigh B.A."/>
            <person name="Liberti A."/>
            <person name="Kees E.D."/>
            <person name="Breitbart M."/>
            <person name="Gralnick J.A."/>
            <person name="Dishaw L.J."/>
        </authorList>
    </citation>
    <scope>NUCLEOTIDE SEQUENCE [LARGE SCALE GENOMIC DNA]</scope>
    <source>
        <strain evidence="3 5">JG4066</strain>
    </source>
</reference>
<dbReference type="AlphaFoldDB" id="A0AAW8NQ99"/>
<protein>
    <submittedName>
        <fullName evidence="2">TolC family protein</fullName>
    </submittedName>
</protein>
<organism evidence="2 4">
    <name type="scientific">Shewanella fidelis</name>
    <dbReference type="NCBI Taxonomy" id="173509"/>
    <lineage>
        <taxon>Bacteria</taxon>
        <taxon>Pseudomonadati</taxon>
        <taxon>Pseudomonadota</taxon>
        <taxon>Gammaproteobacteria</taxon>
        <taxon>Alteromonadales</taxon>
        <taxon>Shewanellaceae</taxon>
        <taxon>Shewanella</taxon>
    </lineage>
</organism>
<gene>
    <name evidence="2" type="ORF">OS133_16730</name>
    <name evidence="3" type="ORF">OS134_20770</name>
</gene>
<dbReference type="Proteomes" id="UP001271263">
    <property type="component" value="Unassembled WGS sequence"/>
</dbReference>
<name>A0AAW8NQ99_9GAMM</name>
<accession>A0AAW8NQ99</accession>
<sequence length="443" mass="47839">MKKTIIATLLLSVLAGGATNIAIAANVDNGALTSPFMANAIVQTQEVELNAQFSQWLPQVMARFNKLPEVQAQSARATQATLGIAAADKAVYNPELGLGYQNATEDTYSIDISQTIDWGNKRGVATRIAQLESEILLSSIALERSQMLAERLQALVEQSQALKALEFQQQQFKLAKAQLDIARQRTEVGDLSSVELQLMQLDVASNAADYALAEQASIAADGAVLALFGEHKLPFADFVTALIQQANSLDVSPQLPALKSAYQQVLVAKVTAEQAKADTSADPSISLSAEREGDENKVGLGLSIPLQIRNNYSETIAVANQGIIIAEQTYLAQERALLQQQAQFSLSLPRLAARYQDWSELVLTSGAEAAKSLSQQWQSGDINTSDYLQSQRQMSGSYLAGLALESALYSSWLSWMGNSGQLEDYLNRQLPNQDAVAAASVQK</sequence>
<evidence type="ECO:0000313" key="2">
    <source>
        <dbReference type="EMBL" id="MDR8525272.1"/>
    </source>
</evidence>
<keyword evidence="5" id="KW-1185">Reference proteome</keyword>
<dbReference type="Proteomes" id="UP001259340">
    <property type="component" value="Unassembled WGS sequence"/>
</dbReference>
<dbReference type="Gene3D" id="1.20.1600.10">
    <property type="entry name" value="Outer membrane efflux proteins (OEP)"/>
    <property type="match status" value="1"/>
</dbReference>
<dbReference type="SUPFAM" id="SSF56954">
    <property type="entry name" value="Outer membrane efflux proteins (OEP)"/>
    <property type="match status" value="1"/>
</dbReference>
<keyword evidence="1" id="KW-0732">Signal</keyword>